<accession>A0A1G4WFP9</accession>
<dbReference type="Proteomes" id="UP000515498">
    <property type="component" value="Chromosome"/>
</dbReference>
<organism evidence="10 11">
    <name type="scientific">Mycolicibacterium fluoranthenivorans</name>
    <dbReference type="NCBI Taxonomy" id="258505"/>
    <lineage>
        <taxon>Bacteria</taxon>
        <taxon>Bacillati</taxon>
        <taxon>Actinomycetota</taxon>
        <taxon>Actinomycetes</taxon>
        <taxon>Mycobacteriales</taxon>
        <taxon>Mycobacteriaceae</taxon>
        <taxon>Mycolicibacterium</taxon>
    </lineage>
</organism>
<dbReference type="CDD" id="cd06261">
    <property type="entry name" value="TM_PBP2"/>
    <property type="match status" value="1"/>
</dbReference>
<evidence type="ECO:0000313" key="12">
    <source>
        <dbReference type="Proteomes" id="UP000515498"/>
    </source>
</evidence>
<dbReference type="GO" id="GO:0055085">
    <property type="term" value="P:transmembrane transport"/>
    <property type="evidence" value="ECO:0007669"/>
    <property type="project" value="InterPro"/>
</dbReference>
<keyword evidence="3" id="KW-1003">Cell membrane</keyword>
<dbReference type="Proteomes" id="UP000199707">
    <property type="component" value="Unassembled WGS sequence"/>
</dbReference>
<dbReference type="EMBL" id="FMUB01000006">
    <property type="protein sequence ID" value="SCX22081.1"/>
    <property type="molecule type" value="Genomic_DNA"/>
</dbReference>
<evidence type="ECO:0000256" key="3">
    <source>
        <dbReference type="ARBA" id="ARBA00022475"/>
    </source>
</evidence>
<keyword evidence="6 7" id="KW-0472">Membrane</keyword>
<comment type="subcellular location">
    <subcellularLocation>
        <location evidence="1 7">Cell membrane</location>
        <topology evidence="1 7">Multi-pass membrane protein</topology>
    </subcellularLocation>
</comment>
<reference evidence="9 12" key="3">
    <citation type="submission" date="2020-07" db="EMBL/GenBank/DDBJ databases">
        <title>Draft genome sequence of four isobutane-metabolizing strains capable of cometabolically degrading diverse ether contaminants.</title>
        <authorList>
            <person name="Chen W."/>
            <person name="Faulkner N."/>
            <person name="Smith C."/>
            <person name="Hyman M."/>
        </authorList>
    </citation>
    <scope>NUCLEOTIDE SEQUENCE [LARGE SCALE GENOMIC DNA]</scope>
    <source>
        <strain evidence="9 12">2A</strain>
    </source>
</reference>
<reference evidence="11" key="1">
    <citation type="submission" date="2016-10" db="EMBL/GenBank/DDBJ databases">
        <authorList>
            <person name="Varghese N."/>
            <person name="Submissions S."/>
        </authorList>
    </citation>
    <scope>NUCLEOTIDE SEQUENCE [LARGE SCALE GENOMIC DNA]</scope>
    <source>
        <strain evidence="11">UNC267MFSha1.1M11</strain>
    </source>
</reference>
<dbReference type="InterPro" id="IPR035906">
    <property type="entry name" value="MetI-like_sf"/>
</dbReference>
<dbReference type="Gene3D" id="1.10.3720.10">
    <property type="entry name" value="MetI-like"/>
    <property type="match status" value="1"/>
</dbReference>
<dbReference type="Pfam" id="PF12911">
    <property type="entry name" value="OppC_N"/>
    <property type="match status" value="1"/>
</dbReference>
<evidence type="ECO:0000256" key="5">
    <source>
        <dbReference type="ARBA" id="ARBA00022989"/>
    </source>
</evidence>
<feature type="transmembrane region" description="Helical" evidence="7">
    <location>
        <begin position="202"/>
        <end position="221"/>
    </location>
</feature>
<dbReference type="PROSITE" id="PS50928">
    <property type="entry name" value="ABC_TM1"/>
    <property type="match status" value="1"/>
</dbReference>
<feature type="transmembrane region" description="Helical" evidence="7">
    <location>
        <begin position="168"/>
        <end position="190"/>
    </location>
</feature>
<feature type="transmembrane region" description="Helical" evidence="7">
    <location>
        <begin position="252"/>
        <end position="269"/>
    </location>
</feature>
<feature type="transmembrane region" description="Helical" evidence="7">
    <location>
        <begin position="43"/>
        <end position="64"/>
    </location>
</feature>
<evidence type="ECO:0000256" key="4">
    <source>
        <dbReference type="ARBA" id="ARBA00022692"/>
    </source>
</evidence>
<gene>
    <name evidence="9" type="ORF">HZU40_07420</name>
    <name evidence="10" type="ORF">SAMN02799620_03181</name>
</gene>
<evidence type="ECO:0000256" key="6">
    <source>
        <dbReference type="ARBA" id="ARBA00023136"/>
    </source>
</evidence>
<comment type="similarity">
    <text evidence="7">Belongs to the binding-protein-dependent transport system permease family.</text>
</comment>
<dbReference type="Pfam" id="PF00528">
    <property type="entry name" value="BPD_transp_1"/>
    <property type="match status" value="1"/>
</dbReference>
<keyword evidence="5 7" id="KW-1133">Transmembrane helix</keyword>
<keyword evidence="4 7" id="KW-0812">Transmembrane</keyword>
<dbReference type="InterPro" id="IPR050366">
    <property type="entry name" value="BP-dependent_transpt_permease"/>
</dbReference>
<dbReference type="EMBL" id="CP059894">
    <property type="protein sequence ID" value="QNJ94106.1"/>
    <property type="molecule type" value="Genomic_DNA"/>
</dbReference>
<keyword evidence="2 7" id="KW-0813">Transport</keyword>
<dbReference type="SUPFAM" id="SSF161098">
    <property type="entry name" value="MetI-like"/>
    <property type="match status" value="1"/>
</dbReference>
<dbReference type="KEGG" id="mflu:HZU40_07420"/>
<dbReference type="STRING" id="1502745.SAMN02799620_03181"/>
<evidence type="ECO:0000256" key="1">
    <source>
        <dbReference type="ARBA" id="ARBA00004651"/>
    </source>
</evidence>
<dbReference type="AlphaFoldDB" id="A0A1G4WFP9"/>
<evidence type="ECO:0000259" key="8">
    <source>
        <dbReference type="PROSITE" id="PS50928"/>
    </source>
</evidence>
<proteinExistence type="inferred from homology"/>
<dbReference type="InterPro" id="IPR000515">
    <property type="entry name" value="MetI-like"/>
</dbReference>
<reference evidence="10" key="2">
    <citation type="submission" date="2016-10" db="EMBL/GenBank/DDBJ databases">
        <authorList>
            <person name="de Groot N.N."/>
        </authorList>
    </citation>
    <scope>NUCLEOTIDE SEQUENCE [LARGE SCALE GENOMIC DNA]</scope>
    <source>
        <strain evidence="10">UNC267MFSha1.1M11</strain>
    </source>
</reference>
<dbReference type="PANTHER" id="PTHR43386">
    <property type="entry name" value="OLIGOPEPTIDE TRANSPORT SYSTEM PERMEASE PROTEIN APPC"/>
    <property type="match status" value="1"/>
</dbReference>
<evidence type="ECO:0000256" key="2">
    <source>
        <dbReference type="ARBA" id="ARBA00022448"/>
    </source>
</evidence>
<feature type="transmembrane region" description="Helical" evidence="7">
    <location>
        <begin position="309"/>
        <end position="328"/>
    </location>
</feature>
<dbReference type="PANTHER" id="PTHR43386:SF1">
    <property type="entry name" value="D,D-DIPEPTIDE TRANSPORT SYSTEM PERMEASE PROTEIN DDPC-RELATED"/>
    <property type="match status" value="1"/>
</dbReference>
<dbReference type="GO" id="GO:0005886">
    <property type="term" value="C:plasma membrane"/>
    <property type="evidence" value="ECO:0007669"/>
    <property type="project" value="UniProtKB-SubCell"/>
</dbReference>
<dbReference type="RefSeq" id="WP_090358530.1">
    <property type="nucleotide sequence ID" value="NZ_CP059894.1"/>
</dbReference>
<dbReference type="InterPro" id="IPR025966">
    <property type="entry name" value="OppC_N"/>
</dbReference>
<protein>
    <submittedName>
        <fullName evidence="9">ABC transporter permease</fullName>
    </submittedName>
    <submittedName>
        <fullName evidence="10">Peptide/nickel transport system permease protein</fullName>
    </submittedName>
</protein>
<evidence type="ECO:0000313" key="11">
    <source>
        <dbReference type="Proteomes" id="UP000199707"/>
    </source>
</evidence>
<evidence type="ECO:0000313" key="9">
    <source>
        <dbReference type="EMBL" id="QNJ94106.1"/>
    </source>
</evidence>
<evidence type="ECO:0000256" key="7">
    <source>
        <dbReference type="RuleBase" id="RU363032"/>
    </source>
</evidence>
<feature type="transmembrane region" description="Helical" evidence="7">
    <location>
        <begin position="130"/>
        <end position="156"/>
    </location>
</feature>
<sequence length="345" mass="36945">MGAPVGDVVAPGEPVLPVGVPPEQIRGRSPWYLAWIRLRRNRAALAFGVLFLLIVLTCLAAPLWSEHVAHTGPNENHITDKTLVDGHQTDVVSADGTPIGPGLRGRYLLGADQNGRDVMVRLLYGGRTSIFIGVAAAVVTTVLAVVVGLLCGFYRGWIDAVLSRVMDVVWAFPVLLLGIALGTALALGGLKIGSLTIAGDSLWIPILIIGLVYVPYMARPIRGEVLALREKEFVEAAVSQGMGPWRIMFSELLPNTVSTVIVFFTLNIANNMLLESALSFLGAGVRAPNASWGTMIADGYQTIYTAPHLTIVPGAMIVLTVLSLNVFGDGLRDALDPRAKIRMEH</sequence>
<name>A0A1G4WFP9_9MYCO</name>
<feature type="domain" description="ABC transmembrane type-1" evidence="8">
    <location>
        <begin position="126"/>
        <end position="328"/>
    </location>
</feature>
<evidence type="ECO:0000313" key="10">
    <source>
        <dbReference type="EMBL" id="SCX22081.1"/>
    </source>
</evidence>